<dbReference type="Proteomes" id="UP000006352">
    <property type="component" value="Unassembled WGS sequence"/>
</dbReference>
<evidence type="ECO:0000313" key="2">
    <source>
        <dbReference type="EMBL" id="CCL98043.1"/>
    </source>
</evidence>
<feature type="region of interest" description="Disordered" evidence="1">
    <location>
        <begin position="621"/>
        <end position="704"/>
    </location>
</feature>
<feature type="region of interest" description="Disordered" evidence="1">
    <location>
        <begin position="48"/>
        <end position="69"/>
    </location>
</feature>
<dbReference type="EMBL" id="HE796867">
    <property type="protein sequence ID" value="CCL98043.1"/>
    <property type="molecule type" value="Genomic_DNA"/>
</dbReference>
<keyword evidence="3" id="KW-1185">Reference proteome</keyword>
<name>J7SCE4_9APHY</name>
<feature type="compositionally biased region" description="Low complexity" evidence="1">
    <location>
        <begin position="633"/>
        <end position="647"/>
    </location>
</feature>
<dbReference type="RefSeq" id="XP_012177326.1">
    <property type="nucleotide sequence ID" value="XM_012321936.1"/>
</dbReference>
<protein>
    <submittedName>
        <fullName evidence="2">Uncharacterized protein</fullName>
    </submittedName>
</protein>
<feature type="region of interest" description="Disordered" evidence="1">
    <location>
        <begin position="222"/>
        <end position="287"/>
    </location>
</feature>
<dbReference type="HOGENOM" id="CLU_390317_0_0_1"/>
<reference evidence="2 3" key="1">
    <citation type="journal article" date="2012" name="Appl. Environ. Microbiol.">
        <title>Short-read sequencing for genomic analysis of the brown rot fungus Fibroporia radiculosa.</title>
        <authorList>
            <person name="Tang J.D."/>
            <person name="Perkins A.D."/>
            <person name="Sonstegard T.S."/>
            <person name="Schroeder S.G."/>
            <person name="Burgess S.C."/>
            <person name="Diehl S.V."/>
        </authorList>
    </citation>
    <scope>NUCLEOTIDE SEQUENCE [LARGE SCALE GENOMIC DNA]</scope>
    <source>
        <strain evidence="2 3">TFFH 294</strain>
    </source>
</reference>
<feature type="compositionally biased region" description="Polar residues" evidence="1">
    <location>
        <begin position="388"/>
        <end position="397"/>
    </location>
</feature>
<dbReference type="GeneID" id="24092954"/>
<dbReference type="AlphaFoldDB" id="J7SCE4"/>
<feature type="region of interest" description="Disordered" evidence="1">
    <location>
        <begin position="352"/>
        <end position="432"/>
    </location>
</feature>
<gene>
    <name evidence="2" type="ORF">FIBRA_00037</name>
</gene>
<dbReference type="InParanoid" id="J7SCE4"/>
<organism evidence="2 3">
    <name type="scientific">Fibroporia radiculosa</name>
    <dbReference type="NCBI Taxonomy" id="599839"/>
    <lineage>
        <taxon>Eukaryota</taxon>
        <taxon>Fungi</taxon>
        <taxon>Dikarya</taxon>
        <taxon>Basidiomycota</taxon>
        <taxon>Agaricomycotina</taxon>
        <taxon>Agaricomycetes</taxon>
        <taxon>Polyporales</taxon>
        <taxon>Fibroporiaceae</taxon>
        <taxon>Fibroporia</taxon>
    </lineage>
</organism>
<accession>J7SCE4</accession>
<feature type="compositionally biased region" description="Basic and acidic residues" evidence="1">
    <location>
        <begin position="658"/>
        <end position="682"/>
    </location>
</feature>
<proteinExistence type="predicted"/>
<feature type="compositionally biased region" description="Low complexity" evidence="1">
    <location>
        <begin position="125"/>
        <end position="137"/>
    </location>
</feature>
<sequence length="704" mass="75935">MANFMFVIARGRPEPICQNGTEPFVPKASVLLFLSSCAKTMAGMRQKAGLRQGHTKASAGQLPSTHRSLRPNRLTFTTHDELINKLLPGLKRRSRSQTKSETTPTKARPLTILPHLSEEDEGRPSCSSATSSESATAYRGSRSITLGGYLSAKDLAERKRDSRRVVLTGAEGLTFDDFFPLYGAPPRPAPAPPLYDIDTAACDSPLDDINLRFSGLGISLDFPSPPADVTSTPSSRRRGRSPTPSVSSSITSNTTSSSSSSDPKVVHFTPPTSDDESRPNLQRAPTCKSHRASIYFAKSMPDLNVPEVVVESESENEEDIQSDVEWFANDISDVVTLSSPLPPSFPLAACSSNAPDLRARPDSILPPPRRAGRSRNSKPLPNVPRLSVQDSSKTSGVQGRPSAQLDPTFPSRRKSFLIPSRPPPPPPIKVSRCSTSTMERETEELLAQLASAALGAGFLGTGLSALHNAPLSASVPPSPSSAYIVTHRASARPPPRMSLPADISDLSDEAPYTPGATAELEIEIIPEMDEIPTWPKTPQSASVYSQASMSAGSLPVSPASSFSFDISFVHGDSPVENNVDNEVPHTPTEPFVPERVLRSRWSSSTLSSQFDREPASSWISRFHLSPSKRGKGKSLSPPSTPSKRSSPPKSPLSPMFKRSLEFDRLERRDSCSSHVSDARSDSGDSTASSGLRRKPIPVEMFIRA</sequence>
<dbReference type="OrthoDB" id="2692698at2759"/>
<feature type="region of interest" description="Disordered" evidence="1">
    <location>
        <begin position="88"/>
        <end position="138"/>
    </location>
</feature>
<evidence type="ECO:0000313" key="3">
    <source>
        <dbReference type="Proteomes" id="UP000006352"/>
    </source>
</evidence>
<feature type="compositionally biased region" description="Low complexity" evidence="1">
    <location>
        <begin position="241"/>
        <end position="263"/>
    </location>
</feature>
<evidence type="ECO:0000256" key="1">
    <source>
        <dbReference type="SAM" id="MobiDB-lite"/>
    </source>
</evidence>